<dbReference type="PANTHER" id="PTHR43544:SF12">
    <property type="entry name" value="NAD(P)-BINDING ROSSMANN-FOLD SUPERFAMILY PROTEIN"/>
    <property type="match status" value="1"/>
</dbReference>
<feature type="chain" id="PRO_5040943552" evidence="2">
    <location>
        <begin position="28"/>
        <end position="238"/>
    </location>
</feature>
<dbReference type="GO" id="GO:0005737">
    <property type="term" value="C:cytoplasm"/>
    <property type="evidence" value="ECO:0007669"/>
    <property type="project" value="TreeGrafter"/>
</dbReference>
<gene>
    <name evidence="3" type="ORF">J3R30DRAFT_3657444</name>
</gene>
<comment type="caution">
    <text evidence="3">The sequence shown here is derived from an EMBL/GenBank/DDBJ whole genome shotgun (WGS) entry which is preliminary data.</text>
</comment>
<accession>A0A9W9DNL4</accession>
<name>A0A9W9DNL4_9AGAR</name>
<dbReference type="PANTHER" id="PTHR43544">
    <property type="entry name" value="SHORT-CHAIN DEHYDROGENASE/REDUCTASE"/>
    <property type="match status" value="1"/>
</dbReference>
<dbReference type="Gene3D" id="3.40.50.720">
    <property type="entry name" value="NAD(P)-binding Rossmann-like Domain"/>
    <property type="match status" value="1"/>
</dbReference>
<proteinExistence type="inferred from homology"/>
<keyword evidence="4" id="KW-1185">Reference proteome</keyword>
<dbReference type="InterPro" id="IPR036291">
    <property type="entry name" value="NAD(P)-bd_dom_sf"/>
</dbReference>
<organism evidence="3 4">
    <name type="scientific">Lentinula aciculospora</name>
    <dbReference type="NCBI Taxonomy" id="153920"/>
    <lineage>
        <taxon>Eukaryota</taxon>
        <taxon>Fungi</taxon>
        <taxon>Dikarya</taxon>
        <taxon>Basidiomycota</taxon>
        <taxon>Agaricomycotina</taxon>
        <taxon>Agaricomycetes</taxon>
        <taxon>Agaricomycetidae</taxon>
        <taxon>Agaricales</taxon>
        <taxon>Marasmiineae</taxon>
        <taxon>Omphalotaceae</taxon>
        <taxon>Lentinula</taxon>
    </lineage>
</organism>
<keyword evidence="2" id="KW-0732">Signal</keyword>
<dbReference type="AlphaFoldDB" id="A0A9W9DNL4"/>
<dbReference type="GO" id="GO:0016491">
    <property type="term" value="F:oxidoreductase activity"/>
    <property type="evidence" value="ECO:0007669"/>
    <property type="project" value="TreeGrafter"/>
</dbReference>
<protein>
    <submittedName>
        <fullName evidence="3">Uncharacterized protein</fullName>
    </submittedName>
</protein>
<dbReference type="SUPFAM" id="SSF51735">
    <property type="entry name" value="NAD(P)-binding Rossmann-fold domains"/>
    <property type="match status" value="1"/>
</dbReference>
<sequence>MRGISLALMRHLLHIIDLLVFVTYRCSEKGEVQEHILKPLKESGDVDILRLNAAKELEEKLGSWRKEIGDSDKTKPSIKKAVLMKGILHPEKSSADLKLSQIMETFQTDVMPHLLFIKYFLKFLPTKHPRHTDYLKFLPTKHPQTVSNGELAKWVYTLAQVGSISDNARAEWYSYHTSKVALSQMQKTAATCVGVHPGMLHTKLSKACWNSGNVSRLFEPGDVANNIMQCIVLFKWPF</sequence>
<evidence type="ECO:0000256" key="1">
    <source>
        <dbReference type="ARBA" id="ARBA00006484"/>
    </source>
</evidence>
<evidence type="ECO:0000256" key="2">
    <source>
        <dbReference type="SAM" id="SignalP"/>
    </source>
</evidence>
<reference evidence="3" key="1">
    <citation type="submission" date="2022-08" db="EMBL/GenBank/DDBJ databases">
        <title>A Global Phylogenomic Analysis of the Shiitake Genus Lentinula.</title>
        <authorList>
            <consortium name="DOE Joint Genome Institute"/>
            <person name="Sierra-Patev S."/>
            <person name="Min B."/>
            <person name="Naranjo-Ortiz M."/>
            <person name="Looney B."/>
            <person name="Konkel Z."/>
            <person name="Slot J.C."/>
            <person name="Sakamoto Y."/>
            <person name="Steenwyk J.L."/>
            <person name="Rokas A."/>
            <person name="Carro J."/>
            <person name="Camarero S."/>
            <person name="Ferreira P."/>
            <person name="Molpeceres G."/>
            <person name="Ruiz-Duenas F.J."/>
            <person name="Serrano A."/>
            <person name="Henrissat B."/>
            <person name="Drula E."/>
            <person name="Hughes K.W."/>
            <person name="Mata J.L."/>
            <person name="Ishikawa N.K."/>
            <person name="Vargas-Isla R."/>
            <person name="Ushijima S."/>
            <person name="Smith C.A."/>
            <person name="Ahrendt S."/>
            <person name="Andreopoulos W."/>
            <person name="He G."/>
            <person name="Labutti K."/>
            <person name="Lipzen A."/>
            <person name="Ng V."/>
            <person name="Riley R."/>
            <person name="Sandor L."/>
            <person name="Barry K."/>
            <person name="Martinez A.T."/>
            <person name="Xiao Y."/>
            <person name="Gibbons J.G."/>
            <person name="Terashima K."/>
            <person name="Grigoriev I.V."/>
            <person name="Hibbett D.S."/>
        </authorList>
    </citation>
    <scope>NUCLEOTIDE SEQUENCE</scope>
    <source>
        <strain evidence="3">JLM2183</strain>
    </source>
</reference>
<evidence type="ECO:0000313" key="3">
    <source>
        <dbReference type="EMBL" id="KAJ4478137.1"/>
    </source>
</evidence>
<evidence type="ECO:0000313" key="4">
    <source>
        <dbReference type="Proteomes" id="UP001150266"/>
    </source>
</evidence>
<dbReference type="EMBL" id="JAOTPV010000009">
    <property type="protein sequence ID" value="KAJ4478137.1"/>
    <property type="molecule type" value="Genomic_DNA"/>
</dbReference>
<feature type="signal peptide" evidence="2">
    <location>
        <begin position="1"/>
        <end position="27"/>
    </location>
</feature>
<dbReference type="Proteomes" id="UP001150266">
    <property type="component" value="Unassembled WGS sequence"/>
</dbReference>
<dbReference type="InterPro" id="IPR051468">
    <property type="entry name" value="Fungal_SecMetab_SDRs"/>
</dbReference>
<dbReference type="OrthoDB" id="5296at2759"/>
<comment type="similarity">
    <text evidence="1">Belongs to the short-chain dehydrogenases/reductases (SDR) family.</text>
</comment>